<evidence type="ECO:0000256" key="2">
    <source>
        <dbReference type="ARBA" id="ARBA00022801"/>
    </source>
</evidence>
<keyword evidence="3" id="KW-0121">Carboxypeptidase</keyword>
<reference evidence="3 4" key="1">
    <citation type="submission" date="2018-03" db="EMBL/GenBank/DDBJ databases">
        <title>Genomic Encyclopedia of Archaeal and Bacterial Type Strains, Phase II (KMG-II): from individual species to whole genera.</title>
        <authorList>
            <person name="Goeker M."/>
        </authorList>
    </citation>
    <scope>NUCLEOTIDE SEQUENCE [LARGE SCALE GENOMIC DNA]</scope>
    <source>
        <strain evidence="3 4">DSM 45312</strain>
    </source>
</reference>
<sequence length="535" mass="54768">MPATPAPPAAGPRRVRSTGLIAVVAAAALIGPLSGAASAESTADSVAALRKDIDALLDAPELKGAVSGVQVRSLDEDALLYERDAAKPLVPASNAKLLTSAAALDVLGPDHTFATKVAASEDPADGVVDGDLFLKGTGDPTMTAGAYDALAEKVAKSGVTKVTGDLKADDSWFDGKGLAADWDESDEPYHYAAQISALTVAANTDYDTGSVNAKAVPGASKGAAVKASLSPMADNLTVQNKGETGAKDSEASLGAARKSGTNTFTFSGSLPAGGAAFEELRTVHKPTNHATHLFAAALEEHGVEVGGTIARGVAPKGADTVAARESMPLEKLLVPFLKLSNNGHAEILVKSMGRKVEGEGSWDAGLPQISAALNRLGVKTDGMELTDGSGLAATDKVRADTVTALLEEAPGEPWFAAWQKSLPLAGDPDRMVGGTLSERMRGTAAEGKVHAKTGSLTGASALSGYATSADGEKLVFSILNNKYEGAPPRGTQDAIAVRLSEFSREAPKVTPRVSPQRKADEGYTGDLECTWAGTC</sequence>
<dbReference type="Gene3D" id="3.40.710.10">
    <property type="entry name" value="DD-peptidase/beta-lactamase superfamily"/>
    <property type="match status" value="2"/>
</dbReference>
<comment type="similarity">
    <text evidence="1">Belongs to the peptidase S13 family.</text>
</comment>
<dbReference type="GO" id="GO:0004185">
    <property type="term" value="F:serine-type carboxypeptidase activity"/>
    <property type="evidence" value="ECO:0007669"/>
    <property type="project" value="InterPro"/>
</dbReference>
<dbReference type="InterPro" id="IPR000667">
    <property type="entry name" value="Peptidase_S13"/>
</dbReference>
<protein>
    <submittedName>
        <fullName evidence="3">D-alanyl-D-alanine carboxypeptidase/D-alanyl-D-alanine-endopeptidase (Penicillin-binding protein 4)</fullName>
    </submittedName>
</protein>
<proteinExistence type="inferred from homology"/>
<dbReference type="OrthoDB" id="9802627at2"/>
<dbReference type="Proteomes" id="UP000240542">
    <property type="component" value="Unassembled WGS sequence"/>
</dbReference>
<accession>A0A2P8CW62</accession>
<dbReference type="NCBIfam" id="TIGR00666">
    <property type="entry name" value="PBP4"/>
    <property type="match status" value="1"/>
</dbReference>
<dbReference type="PANTHER" id="PTHR30023:SF0">
    <property type="entry name" value="PENICILLIN-SENSITIVE CARBOXYPEPTIDASE A"/>
    <property type="match status" value="1"/>
</dbReference>
<dbReference type="InterPro" id="IPR012338">
    <property type="entry name" value="Beta-lactam/transpept-like"/>
</dbReference>
<keyword evidence="3" id="KW-0645">Protease</keyword>
<gene>
    <name evidence="3" type="ORF">CLV63_12742</name>
</gene>
<dbReference type="SUPFAM" id="SSF56601">
    <property type="entry name" value="beta-lactamase/transpeptidase-like"/>
    <property type="match status" value="1"/>
</dbReference>
<comment type="caution">
    <text evidence="3">The sequence shown here is derived from an EMBL/GenBank/DDBJ whole genome shotgun (WGS) entry which is preliminary data.</text>
</comment>
<dbReference type="RefSeq" id="WP_106586265.1">
    <property type="nucleotide sequence ID" value="NZ_PYGA01000027.1"/>
</dbReference>
<dbReference type="GO" id="GO:0000270">
    <property type="term" value="P:peptidoglycan metabolic process"/>
    <property type="evidence" value="ECO:0007669"/>
    <property type="project" value="TreeGrafter"/>
</dbReference>
<keyword evidence="4" id="KW-1185">Reference proteome</keyword>
<dbReference type="EMBL" id="PYGA01000027">
    <property type="protein sequence ID" value="PSK89169.1"/>
    <property type="molecule type" value="Genomic_DNA"/>
</dbReference>
<keyword evidence="2" id="KW-0378">Hydrolase</keyword>
<dbReference type="Gene3D" id="3.50.80.20">
    <property type="entry name" value="D-Ala-D-Ala carboxypeptidase C, peptidase S13"/>
    <property type="match status" value="1"/>
</dbReference>
<dbReference type="GO" id="GO:0006508">
    <property type="term" value="P:proteolysis"/>
    <property type="evidence" value="ECO:0007669"/>
    <property type="project" value="InterPro"/>
</dbReference>
<evidence type="ECO:0000313" key="3">
    <source>
        <dbReference type="EMBL" id="PSK89169.1"/>
    </source>
</evidence>
<evidence type="ECO:0000313" key="4">
    <source>
        <dbReference type="Proteomes" id="UP000240542"/>
    </source>
</evidence>
<dbReference type="PRINTS" id="PR00922">
    <property type="entry name" value="DADACBPTASE3"/>
</dbReference>
<dbReference type="PANTHER" id="PTHR30023">
    <property type="entry name" value="D-ALANYL-D-ALANINE CARBOXYPEPTIDASE"/>
    <property type="match status" value="1"/>
</dbReference>
<evidence type="ECO:0000256" key="1">
    <source>
        <dbReference type="ARBA" id="ARBA00006096"/>
    </source>
</evidence>
<organism evidence="3 4">
    <name type="scientific">Murinocardiopsis flavida</name>
    <dbReference type="NCBI Taxonomy" id="645275"/>
    <lineage>
        <taxon>Bacteria</taxon>
        <taxon>Bacillati</taxon>
        <taxon>Actinomycetota</taxon>
        <taxon>Actinomycetes</taxon>
        <taxon>Streptosporangiales</taxon>
        <taxon>Nocardiopsidaceae</taxon>
        <taxon>Murinocardiopsis</taxon>
    </lineage>
</organism>
<dbReference type="Pfam" id="PF02113">
    <property type="entry name" value="Peptidase_S13"/>
    <property type="match status" value="1"/>
</dbReference>
<name>A0A2P8CW62_9ACTN</name>
<dbReference type="AlphaFoldDB" id="A0A2P8CW62"/>